<feature type="region of interest" description="Disordered" evidence="1">
    <location>
        <begin position="1"/>
        <end position="24"/>
    </location>
</feature>
<evidence type="ECO:0000313" key="3">
    <source>
        <dbReference type="Proteomes" id="UP001189429"/>
    </source>
</evidence>
<comment type="caution">
    <text evidence="2">The sequence shown here is derived from an EMBL/GenBank/DDBJ whole genome shotgun (WGS) entry which is preliminary data.</text>
</comment>
<dbReference type="EMBL" id="CAUYUJ010001981">
    <property type="protein sequence ID" value="CAK0798602.1"/>
    <property type="molecule type" value="Genomic_DNA"/>
</dbReference>
<feature type="compositionally biased region" description="Basic residues" evidence="1">
    <location>
        <begin position="9"/>
        <end position="19"/>
    </location>
</feature>
<reference evidence="2" key="1">
    <citation type="submission" date="2023-10" db="EMBL/GenBank/DDBJ databases">
        <authorList>
            <person name="Chen Y."/>
            <person name="Shah S."/>
            <person name="Dougan E. K."/>
            <person name="Thang M."/>
            <person name="Chan C."/>
        </authorList>
    </citation>
    <scope>NUCLEOTIDE SEQUENCE [LARGE SCALE GENOMIC DNA]</scope>
</reference>
<gene>
    <name evidence="2" type="ORF">PCOR1329_LOCUS7311</name>
</gene>
<evidence type="ECO:0000313" key="2">
    <source>
        <dbReference type="EMBL" id="CAK0798602.1"/>
    </source>
</evidence>
<dbReference type="Proteomes" id="UP001189429">
    <property type="component" value="Unassembled WGS sequence"/>
</dbReference>
<keyword evidence="3" id="KW-1185">Reference proteome</keyword>
<evidence type="ECO:0000256" key="1">
    <source>
        <dbReference type="SAM" id="MobiDB-lite"/>
    </source>
</evidence>
<organism evidence="2 3">
    <name type="scientific">Prorocentrum cordatum</name>
    <dbReference type="NCBI Taxonomy" id="2364126"/>
    <lineage>
        <taxon>Eukaryota</taxon>
        <taxon>Sar</taxon>
        <taxon>Alveolata</taxon>
        <taxon>Dinophyceae</taxon>
        <taxon>Prorocentrales</taxon>
        <taxon>Prorocentraceae</taxon>
        <taxon>Prorocentrum</taxon>
    </lineage>
</organism>
<feature type="non-terminal residue" evidence="2">
    <location>
        <position position="1"/>
    </location>
</feature>
<feature type="non-terminal residue" evidence="2">
    <location>
        <position position="233"/>
    </location>
</feature>
<name>A0ABN9PZ47_9DINO</name>
<sequence>AGAGAHAGGARRRPARARLGRPAAKEAEVVGAPLAVSGPAGSALLSLRTGELKRQLRLRGLDTSTCFDRECLLEKGSRAGLLPPDAKLTLGGAAGAAAPASSTASARAQARARARAQRRALRSGPPPAPVNVSLRRVPAQGQYLPSGLFTDGERVALPLWSEAEPEAEPLWFVLDTAIRRTALSKSNAARLGVSDGLGVARGLRFAGEPVGDLSVQVVPDGSAVLGDGVSGLL</sequence>
<protein>
    <submittedName>
        <fullName evidence="2">Uncharacterized protein</fullName>
    </submittedName>
</protein>
<accession>A0ABN9PZ47</accession>
<proteinExistence type="predicted"/>